<evidence type="ECO:0000259" key="2">
    <source>
        <dbReference type="Pfam" id="PF26472"/>
    </source>
</evidence>
<keyword evidence="1" id="KW-1133">Transmembrane helix</keyword>
<protein>
    <submittedName>
        <fullName evidence="3">Integral membrane protein</fullName>
    </submittedName>
</protein>
<dbReference type="RefSeq" id="WP_050024103.1">
    <property type="nucleotide sequence ID" value="NZ_JNFH02000014.1"/>
</dbReference>
<keyword evidence="4" id="KW-1185">Reference proteome</keyword>
<evidence type="ECO:0000313" key="3">
    <source>
        <dbReference type="EMBL" id="KKF39845.1"/>
    </source>
</evidence>
<keyword evidence="1" id="KW-0812">Transmembrane</keyword>
<dbReference type="EMBL" id="JNFH02000014">
    <property type="protein sequence ID" value="KKF39845.1"/>
    <property type="molecule type" value="Genomic_DNA"/>
</dbReference>
<gene>
    <name evidence="3" type="ORF">FK85_25435</name>
</gene>
<dbReference type="AlphaFoldDB" id="A0A0F8AYG5"/>
<organism evidence="3 4">
    <name type="scientific">Halorubrum saccharovorum</name>
    <dbReference type="NCBI Taxonomy" id="2248"/>
    <lineage>
        <taxon>Archaea</taxon>
        <taxon>Methanobacteriati</taxon>
        <taxon>Methanobacteriota</taxon>
        <taxon>Stenosarchaea group</taxon>
        <taxon>Halobacteria</taxon>
        <taxon>Halobacteriales</taxon>
        <taxon>Haloferacaceae</taxon>
        <taxon>Halorubrum</taxon>
    </lineage>
</organism>
<proteinExistence type="predicted"/>
<dbReference type="Proteomes" id="UP000053331">
    <property type="component" value="Unassembled WGS sequence"/>
</dbReference>
<feature type="transmembrane region" description="Helical" evidence="1">
    <location>
        <begin position="93"/>
        <end position="114"/>
    </location>
</feature>
<feature type="transmembrane region" description="Helical" evidence="1">
    <location>
        <begin position="31"/>
        <end position="55"/>
    </location>
</feature>
<feature type="transmembrane region" description="Helical" evidence="1">
    <location>
        <begin position="67"/>
        <end position="87"/>
    </location>
</feature>
<name>A0A0F8AYG5_9EURY</name>
<feature type="domain" description="DUF8147" evidence="2">
    <location>
        <begin position="2"/>
        <end position="113"/>
    </location>
</feature>
<dbReference type="Pfam" id="PF26472">
    <property type="entry name" value="DUF8147"/>
    <property type="match status" value="1"/>
</dbReference>
<evidence type="ECO:0000256" key="1">
    <source>
        <dbReference type="SAM" id="Phobius"/>
    </source>
</evidence>
<sequence length="122" mass="12315">MNARPVAALGVALTTFLAVAALFTELLAARIAFSALVGLPAGLVAGAAAGITTWARLWARPGTRPSLLGIAAFGYALLVAAAVSYAVPPARDLVGVDTAVPFAALCAIAVFLLARRDADRIA</sequence>
<comment type="caution">
    <text evidence="3">The sequence shown here is derived from an EMBL/GenBank/DDBJ whole genome shotgun (WGS) entry which is preliminary data.</text>
</comment>
<reference evidence="3 4" key="1">
    <citation type="journal article" date="2015" name="Genome Announc.">
        <title>Draft genome sequence of a Halorubrum H3 strain isolated from the burlinskoye salt lake (Altai Krai, Russia).</title>
        <authorList>
            <person name="Rozanov A.S."/>
            <person name="Bryanskaya A.V."/>
            <person name="Malup T.K."/>
            <person name="Kotenko A.V."/>
            <person name="Peltek S.E."/>
        </authorList>
    </citation>
    <scope>NUCLEOTIDE SEQUENCE [LARGE SCALE GENOMIC DNA]</scope>
    <source>
        <strain evidence="3 4">H3</strain>
    </source>
</reference>
<keyword evidence="1" id="KW-0472">Membrane</keyword>
<dbReference type="InterPro" id="IPR058460">
    <property type="entry name" value="DUF8147"/>
</dbReference>
<accession>A0A0F8AYG5</accession>
<evidence type="ECO:0000313" key="4">
    <source>
        <dbReference type="Proteomes" id="UP000053331"/>
    </source>
</evidence>
<dbReference type="OrthoDB" id="331653at2157"/>